<feature type="transmembrane region" description="Helical" evidence="1">
    <location>
        <begin position="186"/>
        <end position="211"/>
    </location>
</feature>
<dbReference type="Pfam" id="PF14358">
    <property type="entry name" value="DUF4405"/>
    <property type="match status" value="1"/>
</dbReference>
<feature type="transmembrane region" description="Helical" evidence="1">
    <location>
        <begin position="145"/>
        <end position="166"/>
    </location>
</feature>
<reference evidence="3 4" key="1">
    <citation type="submission" date="2020-04" db="EMBL/GenBank/DDBJ databases">
        <authorList>
            <person name="Hitch T.C.A."/>
            <person name="Wylensek D."/>
            <person name="Clavel T."/>
        </authorList>
    </citation>
    <scope>NUCLEOTIDE SEQUENCE [LARGE SCALE GENOMIC DNA]</scope>
    <source>
        <strain evidence="3 4">PG-130-P53-12</strain>
    </source>
</reference>
<dbReference type="AlphaFoldDB" id="A0A848B6L5"/>
<organism evidence="3 4">
    <name type="scientific">Selenomonas bovis</name>
    <dbReference type="NCBI Taxonomy" id="416586"/>
    <lineage>
        <taxon>Bacteria</taxon>
        <taxon>Bacillati</taxon>
        <taxon>Bacillota</taxon>
        <taxon>Negativicutes</taxon>
        <taxon>Selenomonadales</taxon>
        <taxon>Selenomonadaceae</taxon>
        <taxon>Selenomonas</taxon>
    </lineage>
</organism>
<feature type="transmembrane region" description="Helical" evidence="1">
    <location>
        <begin position="29"/>
        <end position="44"/>
    </location>
</feature>
<comment type="caution">
    <text evidence="3">The sequence shown here is derived from an EMBL/GenBank/DDBJ whole genome shotgun (WGS) entry which is preliminary data.</text>
</comment>
<dbReference type="Proteomes" id="UP000543804">
    <property type="component" value="Unassembled WGS sequence"/>
</dbReference>
<keyword evidence="1" id="KW-0812">Transmembrane</keyword>
<name>A0A848B6L5_9FIRM</name>
<evidence type="ECO:0000256" key="1">
    <source>
        <dbReference type="SAM" id="Phobius"/>
    </source>
</evidence>
<evidence type="ECO:0000313" key="3">
    <source>
        <dbReference type="EMBL" id="NMD98838.1"/>
    </source>
</evidence>
<keyword evidence="1" id="KW-0472">Membrane</keyword>
<dbReference type="InterPro" id="IPR025517">
    <property type="entry name" value="DUF4405"/>
</dbReference>
<accession>A0A848B6L5</accession>
<keyword evidence="4" id="KW-1185">Reference proteome</keyword>
<feature type="transmembrane region" description="Helical" evidence="1">
    <location>
        <begin position="107"/>
        <end position="125"/>
    </location>
</feature>
<protein>
    <submittedName>
        <fullName evidence="3">DUF4405 domain-containing protein</fullName>
    </submittedName>
</protein>
<sequence>MRYGLDILMLLLLLAEMTFFYLPPLLHEVVGVTFLLPIAGHLTLNRRYVSSLSRGQWHGPRVLRLLLNLLLAAACLVTVISGCLISSELFADIVPFSLRSKPLLYQLHSAAARYFLVFAGLHFGLQGKAWWQKWLHLAGITARPFPAQALLGGLAMILGAVGFYAAQQDRLLGRLQGAHIFMTPSLSYSGVGYVLIQVSIFLLFVEFGWLLSLWKGARLR</sequence>
<keyword evidence="1" id="KW-1133">Transmembrane helix</keyword>
<dbReference type="EMBL" id="JABAFA010000012">
    <property type="protein sequence ID" value="NMD98838.1"/>
    <property type="molecule type" value="Genomic_DNA"/>
</dbReference>
<evidence type="ECO:0000313" key="4">
    <source>
        <dbReference type="Proteomes" id="UP000543804"/>
    </source>
</evidence>
<gene>
    <name evidence="3" type="ORF">HF878_04980</name>
</gene>
<feature type="transmembrane region" description="Helical" evidence="1">
    <location>
        <begin position="65"/>
        <end position="87"/>
    </location>
</feature>
<proteinExistence type="predicted"/>
<feature type="domain" description="Flavinylation-associated cytochrome" evidence="2">
    <location>
        <begin position="66"/>
        <end position="125"/>
    </location>
</feature>
<evidence type="ECO:0000259" key="2">
    <source>
        <dbReference type="Pfam" id="PF14358"/>
    </source>
</evidence>